<dbReference type="AlphaFoldDB" id="A0A0W0X090"/>
<dbReference type="InterPro" id="IPR006148">
    <property type="entry name" value="Glc/Gal-6P_isomerase"/>
</dbReference>
<comment type="function">
    <text evidence="2 7">Hydrolysis of 6-phosphogluconolactone to 6-phosphogluconate.</text>
</comment>
<evidence type="ECO:0000259" key="8">
    <source>
        <dbReference type="Pfam" id="PF01182"/>
    </source>
</evidence>
<evidence type="ECO:0000256" key="6">
    <source>
        <dbReference type="ARBA" id="ARBA00020337"/>
    </source>
</evidence>
<dbReference type="NCBIfam" id="TIGR01198">
    <property type="entry name" value="pgl"/>
    <property type="match status" value="1"/>
</dbReference>
<feature type="domain" description="Glucosamine/galactosamine-6-phosphate isomerase" evidence="8">
    <location>
        <begin position="8"/>
        <end position="215"/>
    </location>
</feature>
<dbReference type="PANTHER" id="PTHR11054:SF0">
    <property type="entry name" value="6-PHOSPHOGLUCONOLACTONASE"/>
    <property type="match status" value="1"/>
</dbReference>
<evidence type="ECO:0000256" key="1">
    <source>
        <dbReference type="ARBA" id="ARBA00000832"/>
    </source>
</evidence>
<comment type="similarity">
    <text evidence="4 7">Belongs to the glucosamine/galactosamine-6-phosphate isomerase family. 6-phosphogluconolactonase subfamily.</text>
</comment>
<evidence type="ECO:0000313" key="10">
    <source>
        <dbReference type="Proteomes" id="UP000054858"/>
    </source>
</evidence>
<dbReference type="PANTHER" id="PTHR11054">
    <property type="entry name" value="6-PHOSPHOGLUCONOLACTONASE"/>
    <property type="match status" value="1"/>
</dbReference>
<dbReference type="InterPro" id="IPR005900">
    <property type="entry name" value="6-phosphogluconolactonase_DevB"/>
</dbReference>
<dbReference type="Gene3D" id="3.40.50.1360">
    <property type="match status" value="1"/>
</dbReference>
<proteinExistence type="inferred from homology"/>
<dbReference type="SUPFAM" id="SSF100950">
    <property type="entry name" value="NagB/RpiA/CoA transferase-like"/>
    <property type="match status" value="1"/>
</dbReference>
<comment type="caution">
    <text evidence="9">The sequence shown here is derived from an EMBL/GenBank/DDBJ whole genome shotgun (WGS) entry which is preliminary data.</text>
</comment>
<dbReference type="PATRIC" id="fig|29423.5.peg.1661"/>
<dbReference type="GO" id="GO:0017057">
    <property type="term" value="F:6-phosphogluconolactonase activity"/>
    <property type="evidence" value="ECO:0007669"/>
    <property type="project" value="UniProtKB-UniRule"/>
</dbReference>
<dbReference type="GO" id="GO:0006098">
    <property type="term" value="P:pentose-phosphate shunt"/>
    <property type="evidence" value="ECO:0007669"/>
    <property type="project" value="UniProtKB-UniPathway"/>
</dbReference>
<gene>
    <name evidence="7 9" type="primary">pgl</name>
    <name evidence="9" type="ORF">Loak_1586</name>
</gene>
<accession>A0A0W0X090</accession>
<dbReference type="EMBL" id="LNYP01000029">
    <property type="protein sequence ID" value="KTD37910.1"/>
    <property type="molecule type" value="Genomic_DNA"/>
</dbReference>
<evidence type="ECO:0000313" key="9">
    <source>
        <dbReference type="EMBL" id="KTD37910.1"/>
    </source>
</evidence>
<evidence type="ECO:0000256" key="2">
    <source>
        <dbReference type="ARBA" id="ARBA00002681"/>
    </source>
</evidence>
<comment type="pathway">
    <text evidence="3 7">Carbohydrate degradation; pentose phosphate pathway; D-ribulose 5-phosphate from D-glucose 6-phosphate (oxidative stage): step 2/3.</text>
</comment>
<dbReference type="EC" id="3.1.1.31" evidence="5 7"/>
<dbReference type="GO" id="GO:0005975">
    <property type="term" value="P:carbohydrate metabolic process"/>
    <property type="evidence" value="ECO:0007669"/>
    <property type="project" value="UniProtKB-UniRule"/>
</dbReference>
<dbReference type="CDD" id="cd01400">
    <property type="entry name" value="6PGL"/>
    <property type="match status" value="1"/>
</dbReference>
<reference evidence="9 10" key="1">
    <citation type="submission" date="2015-11" db="EMBL/GenBank/DDBJ databases">
        <title>Genomic analysis of 38 Legionella species identifies large and diverse effector repertoires.</title>
        <authorList>
            <person name="Burstein D."/>
            <person name="Amaro F."/>
            <person name="Zusman T."/>
            <person name="Lifshitz Z."/>
            <person name="Cohen O."/>
            <person name="Gilbert J.A."/>
            <person name="Pupko T."/>
            <person name="Shuman H.A."/>
            <person name="Segal G."/>
        </authorList>
    </citation>
    <scope>NUCLEOTIDE SEQUENCE [LARGE SCALE GENOMIC DNA]</scope>
    <source>
        <strain evidence="9 10">Oak Ridge-10</strain>
    </source>
</reference>
<evidence type="ECO:0000256" key="7">
    <source>
        <dbReference type="RuleBase" id="RU365095"/>
    </source>
</evidence>
<protein>
    <recommendedName>
        <fullName evidence="6 7">6-phosphogluconolactonase</fullName>
        <shortName evidence="7">6PGL</shortName>
        <ecNumber evidence="5 7">3.1.1.31</ecNumber>
    </recommendedName>
</protein>
<organism evidence="9 10">
    <name type="scientific">Legionella oakridgensis</name>
    <dbReference type="NCBI Taxonomy" id="29423"/>
    <lineage>
        <taxon>Bacteria</taxon>
        <taxon>Pseudomonadati</taxon>
        <taxon>Pseudomonadota</taxon>
        <taxon>Gammaproteobacteria</taxon>
        <taxon>Legionellales</taxon>
        <taxon>Legionellaceae</taxon>
        <taxon>Legionella</taxon>
    </lineage>
</organism>
<evidence type="ECO:0000256" key="4">
    <source>
        <dbReference type="ARBA" id="ARBA00010662"/>
    </source>
</evidence>
<evidence type="ECO:0000256" key="5">
    <source>
        <dbReference type="ARBA" id="ARBA00013198"/>
    </source>
</evidence>
<dbReference type="InterPro" id="IPR037171">
    <property type="entry name" value="NagB/RpiA_transferase-like"/>
</dbReference>
<name>A0A0W0X090_9GAMM</name>
<dbReference type="InterPro" id="IPR039104">
    <property type="entry name" value="6PGL"/>
</dbReference>
<comment type="catalytic activity">
    <reaction evidence="1 7">
        <text>6-phospho-D-glucono-1,5-lactone + H2O = 6-phospho-D-gluconate + H(+)</text>
        <dbReference type="Rhea" id="RHEA:12556"/>
        <dbReference type="ChEBI" id="CHEBI:15377"/>
        <dbReference type="ChEBI" id="CHEBI:15378"/>
        <dbReference type="ChEBI" id="CHEBI:57955"/>
        <dbReference type="ChEBI" id="CHEBI:58759"/>
        <dbReference type="EC" id="3.1.1.31"/>
    </reaction>
</comment>
<dbReference type="Pfam" id="PF01182">
    <property type="entry name" value="Glucosamine_iso"/>
    <property type="match status" value="1"/>
</dbReference>
<dbReference type="Proteomes" id="UP000054858">
    <property type="component" value="Unassembled WGS sequence"/>
</dbReference>
<dbReference type="RefSeq" id="WP_025385851.1">
    <property type="nucleotide sequence ID" value="NZ_KV441806.1"/>
</dbReference>
<sequence length="228" mass="25529">MKLHSFEDTETLNQYFAEQLASILCQAIAQRGSAYLVVSGGNTPKDLFKKLAQTQINWEKVTITLTDERKLPATDKDSNERLVRDYLLQGFATKATFIGLCHKTDDALEEEQVETQIAALPTFDAVILGMGEDGHTASLFPGSPEIHLGLADETQRATVSVMPRSAPYPRLSLTKKRLLNSRRLFLHLMGKTKLMIFNEAMAGQDRFTMPIRAFLHDPTVDIQVMYAP</sequence>
<dbReference type="UniPathway" id="UPA00115">
    <property type="reaction ID" value="UER00409"/>
</dbReference>
<evidence type="ECO:0000256" key="3">
    <source>
        <dbReference type="ARBA" id="ARBA00004961"/>
    </source>
</evidence>
<keyword evidence="7" id="KW-0378">Hydrolase</keyword>